<name>A0A6G9XUF7_NOCBR</name>
<evidence type="ECO:0000313" key="2">
    <source>
        <dbReference type="EMBL" id="QIS04545.1"/>
    </source>
</evidence>
<feature type="region of interest" description="Disordered" evidence="1">
    <location>
        <begin position="1"/>
        <end position="24"/>
    </location>
</feature>
<evidence type="ECO:0000313" key="3">
    <source>
        <dbReference type="Proteomes" id="UP000501705"/>
    </source>
</evidence>
<dbReference type="EMBL" id="CP046171">
    <property type="protein sequence ID" value="QIS04545.1"/>
    <property type="molecule type" value="Genomic_DNA"/>
</dbReference>
<dbReference type="RefSeq" id="WP_167463664.1">
    <property type="nucleotide sequence ID" value="NZ_CP046171.1"/>
</dbReference>
<evidence type="ECO:0000256" key="1">
    <source>
        <dbReference type="SAM" id="MobiDB-lite"/>
    </source>
</evidence>
<dbReference type="Proteomes" id="UP000501705">
    <property type="component" value="Chromosome"/>
</dbReference>
<sequence length="78" mass="8100">MSSSTLGHEPEHTPEPSNNASSPMSTAAKIALAVLLTGELMNILDDSVVLTAMPTLQRSLGAGSGVPQWLTAGTARRR</sequence>
<reference evidence="2 3" key="1">
    <citation type="journal article" date="2019" name="ACS Chem. Biol.">
        <title>Identification and Mobilization of a Cryptic Antibiotic Biosynthesis Gene Locus from a Human-Pathogenic Nocardia Isolate.</title>
        <authorList>
            <person name="Herisse M."/>
            <person name="Ishida K."/>
            <person name="Porter J.L."/>
            <person name="Howden B."/>
            <person name="Hertweck C."/>
            <person name="Stinear T.P."/>
            <person name="Pidot S.J."/>
        </authorList>
    </citation>
    <scope>NUCLEOTIDE SEQUENCE [LARGE SCALE GENOMIC DNA]</scope>
    <source>
        <strain evidence="2 3">AUSMDU00024985</strain>
    </source>
</reference>
<gene>
    <name evidence="2" type="ORF">F5X71_21400</name>
</gene>
<proteinExistence type="predicted"/>
<accession>A0A6G9XUF7</accession>
<protein>
    <submittedName>
        <fullName evidence="2">Uncharacterized protein</fullName>
    </submittedName>
</protein>
<organism evidence="2 3">
    <name type="scientific">Nocardia brasiliensis</name>
    <dbReference type="NCBI Taxonomy" id="37326"/>
    <lineage>
        <taxon>Bacteria</taxon>
        <taxon>Bacillati</taxon>
        <taxon>Actinomycetota</taxon>
        <taxon>Actinomycetes</taxon>
        <taxon>Mycobacteriales</taxon>
        <taxon>Nocardiaceae</taxon>
        <taxon>Nocardia</taxon>
    </lineage>
</organism>
<feature type="compositionally biased region" description="Polar residues" evidence="1">
    <location>
        <begin position="15"/>
        <end position="24"/>
    </location>
</feature>
<dbReference type="AlphaFoldDB" id="A0A6G9XUF7"/>